<feature type="compositionally biased region" description="Basic and acidic residues" evidence="3">
    <location>
        <begin position="110"/>
        <end position="138"/>
    </location>
</feature>
<accession>A0A0J8B066</accession>
<name>A0A0J8B066_BETVV</name>
<gene>
    <name evidence="6" type="ORF">BVRB_022130</name>
</gene>
<evidence type="ECO:0000256" key="2">
    <source>
        <dbReference type="ARBA" id="ARBA00022840"/>
    </source>
</evidence>
<dbReference type="OMA" id="GRCRGAQ"/>
<protein>
    <recommendedName>
        <fullName evidence="8">ATPase AAA-type core domain-containing protein</fullName>
    </recommendedName>
</protein>
<dbReference type="Gramene" id="KMS94366">
    <property type="protein sequence ID" value="KMS94366"/>
    <property type="gene ID" value="BVRB_022130"/>
</dbReference>
<dbReference type="InterPro" id="IPR050130">
    <property type="entry name" value="ClpA_ClpB"/>
</dbReference>
<sequence length="278" mass="30162">GAGLGHHPLHGLDHLQGIPSALRKGPRAGAPVPEDRRQRADGRRTRSRSSRALKPYFEDYHKLKYTNDAIEAAVQLSSRYIHDRKLPDKAIDVIDESGCGADAGVGEQAQEDHRYQGNRDHDRDHGADSAQERVEGRCRGAQASRADLEARGVRSGQGDRGAVSVDQAGARGPARTGEADRLLPVLGSHRRRQDRGGEATRGVAGRRTDPLRHVGIHGAHTVSRLIGAPPGYVGFDQGGLLTDGVDQHPHCVVLLDEIEKAHPDLYNVLLQIMDHGKL</sequence>
<dbReference type="InterPro" id="IPR041546">
    <property type="entry name" value="ClpA/ClpB_AAA_lid"/>
</dbReference>
<feature type="compositionally biased region" description="Basic and acidic residues" evidence="3">
    <location>
        <begin position="33"/>
        <end position="44"/>
    </location>
</feature>
<evidence type="ECO:0000256" key="3">
    <source>
        <dbReference type="SAM" id="MobiDB-lite"/>
    </source>
</evidence>
<feature type="region of interest" description="Disordered" evidence="3">
    <location>
        <begin position="1"/>
        <end position="53"/>
    </location>
</feature>
<dbReference type="PANTHER" id="PTHR11638">
    <property type="entry name" value="ATP-DEPENDENT CLP PROTEASE"/>
    <property type="match status" value="1"/>
</dbReference>
<dbReference type="PRINTS" id="PR00300">
    <property type="entry name" value="CLPPROTEASEA"/>
</dbReference>
<feature type="non-terminal residue" evidence="6">
    <location>
        <position position="278"/>
    </location>
</feature>
<evidence type="ECO:0008006" key="8">
    <source>
        <dbReference type="Google" id="ProtNLM"/>
    </source>
</evidence>
<dbReference type="GO" id="GO:0016887">
    <property type="term" value="F:ATP hydrolysis activity"/>
    <property type="evidence" value="ECO:0007669"/>
    <property type="project" value="InterPro"/>
</dbReference>
<evidence type="ECO:0000259" key="4">
    <source>
        <dbReference type="Pfam" id="PF07724"/>
    </source>
</evidence>
<evidence type="ECO:0000313" key="7">
    <source>
        <dbReference type="Proteomes" id="UP000035740"/>
    </source>
</evidence>
<dbReference type="Gene3D" id="3.40.50.300">
    <property type="entry name" value="P-loop containing nucleotide triphosphate hydrolases"/>
    <property type="match status" value="2"/>
</dbReference>
<dbReference type="InterPro" id="IPR003959">
    <property type="entry name" value="ATPase_AAA_core"/>
</dbReference>
<feature type="region of interest" description="Disordered" evidence="3">
    <location>
        <begin position="101"/>
        <end position="204"/>
    </location>
</feature>
<dbReference type="EMBL" id="KQ093960">
    <property type="protein sequence ID" value="KMS94366.1"/>
    <property type="molecule type" value="Genomic_DNA"/>
</dbReference>
<dbReference type="InterPro" id="IPR001270">
    <property type="entry name" value="ClpA/B"/>
</dbReference>
<dbReference type="GO" id="GO:0005524">
    <property type="term" value="F:ATP binding"/>
    <property type="evidence" value="ECO:0007669"/>
    <property type="project" value="UniProtKB-KW"/>
</dbReference>
<dbReference type="PANTHER" id="PTHR11638:SF111">
    <property type="entry name" value="ATP-DEPENDENT CLP PROTEASE ATP-BINDING SUBUNIT CLPA"/>
    <property type="match status" value="1"/>
</dbReference>
<feature type="domain" description="ATPase AAA-type core" evidence="4">
    <location>
        <begin position="219"/>
        <end position="278"/>
    </location>
</feature>
<reference evidence="6 7" key="1">
    <citation type="journal article" date="2014" name="Nature">
        <title>The genome of the recently domesticated crop plant sugar beet (Beta vulgaris).</title>
        <authorList>
            <person name="Dohm J.C."/>
            <person name="Minoche A.E."/>
            <person name="Holtgrawe D."/>
            <person name="Capella-Gutierrez S."/>
            <person name="Zakrzewski F."/>
            <person name="Tafer H."/>
            <person name="Rupp O."/>
            <person name="Sorensen T.R."/>
            <person name="Stracke R."/>
            <person name="Reinhardt R."/>
            <person name="Goesmann A."/>
            <person name="Kraft T."/>
            <person name="Schulz B."/>
            <person name="Stadler P.F."/>
            <person name="Schmidt T."/>
            <person name="Gabaldon T."/>
            <person name="Lehrach H."/>
            <person name="Weisshaar B."/>
            <person name="Himmelbauer H."/>
        </authorList>
    </citation>
    <scope>NUCLEOTIDE SEQUENCE [LARGE SCALE GENOMIC DNA]</scope>
    <source>
        <tissue evidence="6">Taproot</tissue>
    </source>
</reference>
<evidence type="ECO:0000313" key="6">
    <source>
        <dbReference type="EMBL" id="KMS94366.1"/>
    </source>
</evidence>
<feature type="domain" description="ClpA/ClpB AAA lid" evidence="5">
    <location>
        <begin position="51"/>
        <end position="107"/>
    </location>
</feature>
<dbReference type="OrthoDB" id="47330at2759"/>
<evidence type="ECO:0000256" key="1">
    <source>
        <dbReference type="ARBA" id="ARBA00022741"/>
    </source>
</evidence>
<dbReference type="SUPFAM" id="SSF52540">
    <property type="entry name" value="P-loop containing nucleoside triphosphate hydrolases"/>
    <property type="match status" value="2"/>
</dbReference>
<dbReference type="InterPro" id="IPR027417">
    <property type="entry name" value="P-loop_NTPase"/>
</dbReference>
<keyword evidence="1" id="KW-0547">Nucleotide-binding</keyword>
<proteinExistence type="predicted"/>
<dbReference type="Pfam" id="PF17871">
    <property type="entry name" value="AAA_lid_9"/>
    <property type="match status" value="1"/>
</dbReference>
<dbReference type="GO" id="GO:0005737">
    <property type="term" value="C:cytoplasm"/>
    <property type="evidence" value="ECO:0007669"/>
    <property type="project" value="TreeGrafter"/>
</dbReference>
<dbReference type="Proteomes" id="UP000035740">
    <property type="component" value="Unassembled WGS sequence"/>
</dbReference>
<keyword evidence="2" id="KW-0067">ATP-binding</keyword>
<evidence type="ECO:0000259" key="5">
    <source>
        <dbReference type="Pfam" id="PF17871"/>
    </source>
</evidence>
<dbReference type="GO" id="GO:0034605">
    <property type="term" value="P:cellular response to heat"/>
    <property type="evidence" value="ECO:0007669"/>
    <property type="project" value="TreeGrafter"/>
</dbReference>
<dbReference type="Pfam" id="PF07724">
    <property type="entry name" value="AAA_2"/>
    <property type="match status" value="1"/>
</dbReference>
<organism evidence="6 7">
    <name type="scientific">Beta vulgaris subsp. vulgaris</name>
    <name type="common">Beet</name>
    <dbReference type="NCBI Taxonomy" id="3555"/>
    <lineage>
        <taxon>Eukaryota</taxon>
        <taxon>Viridiplantae</taxon>
        <taxon>Streptophyta</taxon>
        <taxon>Embryophyta</taxon>
        <taxon>Tracheophyta</taxon>
        <taxon>Spermatophyta</taxon>
        <taxon>Magnoliopsida</taxon>
        <taxon>eudicotyledons</taxon>
        <taxon>Gunneridae</taxon>
        <taxon>Pentapetalae</taxon>
        <taxon>Caryophyllales</taxon>
        <taxon>Chenopodiaceae</taxon>
        <taxon>Betoideae</taxon>
        <taxon>Beta</taxon>
    </lineage>
</organism>
<dbReference type="AlphaFoldDB" id="A0A0J8B066"/>
<feature type="non-terminal residue" evidence="6">
    <location>
        <position position="1"/>
    </location>
</feature>
<keyword evidence="7" id="KW-1185">Reference proteome</keyword>